<dbReference type="Pfam" id="PF23013">
    <property type="entry name" value="IML1_N"/>
    <property type="match status" value="1"/>
</dbReference>
<evidence type="ECO:0000313" key="3">
    <source>
        <dbReference type="Ensembl" id="ENSSTUP00000019152.1"/>
    </source>
</evidence>
<dbReference type="Pfam" id="PF00610">
    <property type="entry name" value="DEP"/>
    <property type="match status" value="1"/>
</dbReference>
<feature type="region of interest" description="Disordered" evidence="1">
    <location>
        <begin position="680"/>
        <end position="709"/>
    </location>
</feature>
<dbReference type="CDD" id="cd04449">
    <property type="entry name" value="DEP_DEPDC5-like"/>
    <property type="match status" value="1"/>
</dbReference>
<reference evidence="3" key="2">
    <citation type="submission" date="2025-09" db="UniProtKB">
        <authorList>
            <consortium name="Ensembl"/>
        </authorList>
    </citation>
    <scope>IDENTIFICATION</scope>
</reference>
<dbReference type="Ensembl" id="ENSSTUT00000020146.1">
    <property type="protein sequence ID" value="ENSSTUP00000019152.1"/>
    <property type="gene ID" value="ENSSTUG00000008263.1"/>
</dbReference>
<dbReference type="SMART" id="SM00049">
    <property type="entry name" value="DEP"/>
    <property type="match status" value="1"/>
</dbReference>
<dbReference type="PANTHER" id="PTHR13179">
    <property type="entry name" value="DEP DOMAIN CONTAINING PROTEIN 5"/>
    <property type="match status" value="1"/>
</dbReference>
<feature type="region of interest" description="Disordered" evidence="1">
    <location>
        <begin position="1044"/>
        <end position="1065"/>
    </location>
</feature>
<dbReference type="GO" id="GO:0005096">
    <property type="term" value="F:GTPase activator activity"/>
    <property type="evidence" value="ECO:0007669"/>
    <property type="project" value="InterPro"/>
</dbReference>
<dbReference type="GO" id="GO:0034198">
    <property type="term" value="P:cellular response to amino acid starvation"/>
    <property type="evidence" value="ECO:0007669"/>
    <property type="project" value="TreeGrafter"/>
</dbReference>
<evidence type="ECO:0000259" key="2">
    <source>
        <dbReference type="PROSITE" id="PS50186"/>
    </source>
</evidence>
<dbReference type="PANTHER" id="PTHR13179:SF8">
    <property type="entry name" value="GATOR COMPLEX PROTEIN DEPDC5"/>
    <property type="match status" value="1"/>
</dbReference>
<dbReference type="Pfam" id="PF19418">
    <property type="entry name" value="DEPDC5_CTD"/>
    <property type="match status" value="1"/>
</dbReference>
<dbReference type="Gene3D" id="1.10.10.10">
    <property type="entry name" value="Winged helix-like DNA-binding domain superfamily/Winged helix DNA-binding domain"/>
    <property type="match status" value="1"/>
</dbReference>
<keyword evidence="4" id="KW-1185">Reference proteome</keyword>
<dbReference type="GO" id="GO:0005765">
    <property type="term" value="C:lysosomal membrane"/>
    <property type="evidence" value="ECO:0007669"/>
    <property type="project" value="TreeGrafter"/>
</dbReference>
<dbReference type="InterPro" id="IPR045838">
    <property type="entry name" value="DEPDC5_CTD"/>
</dbReference>
<evidence type="ECO:0000313" key="4">
    <source>
        <dbReference type="Proteomes" id="UP000472277"/>
    </source>
</evidence>
<dbReference type="PROSITE" id="PS50186">
    <property type="entry name" value="DEP"/>
    <property type="match status" value="1"/>
</dbReference>
<dbReference type="GO" id="GO:0035556">
    <property type="term" value="P:intracellular signal transduction"/>
    <property type="evidence" value="ECO:0007669"/>
    <property type="project" value="InterPro"/>
</dbReference>
<dbReference type="Pfam" id="PF12257">
    <property type="entry name" value="IML1"/>
    <property type="match status" value="1"/>
</dbReference>
<dbReference type="GO" id="GO:1990130">
    <property type="term" value="C:GATOR1 complex"/>
    <property type="evidence" value="ECO:0007669"/>
    <property type="project" value="TreeGrafter"/>
</dbReference>
<dbReference type="GeneTree" id="ENSGT00390000016559"/>
<dbReference type="Proteomes" id="UP000472277">
    <property type="component" value="Chromosome 23"/>
</dbReference>
<dbReference type="InterPro" id="IPR027244">
    <property type="entry name" value="IML1"/>
</dbReference>
<dbReference type="InterPro" id="IPR055213">
    <property type="entry name" value="IML1_double_psi_beta_barrel"/>
</dbReference>
<feature type="region of interest" description="Disordered" evidence="1">
    <location>
        <begin position="514"/>
        <end position="534"/>
    </location>
</feature>
<dbReference type="InterPro" id="IPR048255">
    <property type="entry name" value="IML1_N"/>
</dbReference>
<gene>
    <name evidence="3" type="primary">DEPDC5</name>
    <name evidence="3" type="synonym">depdc5</name>
</gene>
<protein>
    <submittedName>
        <fullName evidence="3">DEP domain containing 5, GATOR1 subcomplex subunit</fullName>
    </submittedName>
</protein>
<dbReference type="GO" id="GO:0010508">
    <property type="term" value="P:positive regulation of autophagy"/>
    <property type="evidence" value="ECO:0007669"/>
    <property type="project" value="TreeGrafter"/>
</dbReference>
<dbReference type="GO" id="GO:1904262">
    <property type="term" value="P:negative regulation of TORC1 signaling"/>
    <property type="evidence" value="ECO:0007669"/>
    <property type="project" value="TreeGrafter"/>
</dbReference>
<dbReference type="SUPFAM" id="SSF46785">
    <property type="entry name" value="Winged helix' DNA-binding domain"/>
    <property type="match status" value="1"/>
</dbReference>
<dbReference type="InterPro" id="IPR036390">
    <property type="entry name" value="WH_DNA-bd_sf"/>
</dbReference>
<name>A0A673XDT8_SALTR</name>
<evidence type="ECO:0000256" key="1">
    <source>
        <dbReference type="SAM" id="MobiDB-lite"/>
    </source>
</evidence>
<accession>A0A673XDT8</accession>
<dbReference type="InterPro" id="IPR036388">
    <property type="entry name" value="WH-like_DNA-bd_sf"/>
</dbReference>
<dbReference type="InterPro" id="IPR000591">
    <property type="entry name" value="DEP_dom"/>
</dbReference>
<organism evidence="3 4">
    <name type="scientific">Salmo trutta</name>
    <name type="common">Brown trout</name>
    <dbReference type="NCBI Taxonomy" id="8032"/>
    <lineage>
        <taxon>Eukaryota</taxon>
        <taxon>Metazoa</taxon>
        <taxon>Chordata</taxon>
        <taxon>Craniata</taxon>
        <taxon>Vertebrata</taxon>
        <taxon>Euteleostomi</taxon>
        <taxon>Actinopterygii</taxon>
        <taxon>Neopterygii</taxon>
        <taxon>Teleostei</taxon>
        <taxon>Protacanthopterygii</taxon>
        <taxon>Salmoniformes</taxon>
        <taxon>Salmonidae</taxon>
        <taxon>Salmoninae</taxon>
        <taxon>Salmo</taxon>
    </lineage>
</organism>
<feature type="compositionally biased region" description="Polar residues" evidence="1">
    <location>
        <begin position="692"/>
        <end position="705"/>
    </location>
</feature>
<feature type="domain" description="DEP" evidence="2">
    <location>
        <begin position="1123"/>
        <end position="1183"/>
    </location>
</feature>
<proteinExistence type="predicted"/>
<reference evidence="3" key="1">
    <citation type="submission" date="2025-08" db="UniProtKB">
        <authorList>
            <consortium name="Ensembl"/>
        </authorList>
    </citation>
    <scope>IDENTIFICATION</scope>
</reference>
<sequence length="1518" mass="171242">MKNKTYKLVVHKKGFGGSDDELVVNPKVFPQVSLGDIIEIAHPTDEYSPLLLQVKSIKEDLQKETISVDQTVAQAFKLRAYQDVIVNIVDPKDVTLDLVELTFKDQYIGRGDMWRLKKSLVSTCAYVTQKVEFAGIRAQASELWVKGEKVTCGYISEDTRVVFRSTSAMVYIFIQMSCEMWDFDIYGDLYFEKAVSGFLSDLFAKWKERYCSHEVTVVLFSRTFYNAKTLEEFPEILRGSIRQDHEGRFYEDFYRVVAQTERRDEWTSLLVTIKKLFIQYPVLVRLKEAVGFPSGHNSTAAQGNYLEAINLSFNVFDKHYINRNFDRTGQMSVVITPGVGVFEVDRLLMILTKQRMIDNGIGVDLVCMGEQPLHAVPLFKLHNRTVPGDSRLGDDYNLPHWINHSFYTSKSQNSCSCFTPRIKLAGRKLHAEKFKNNKEHTLGAPKDENSLPIQVDYDAHDAQVFRLPGPSRAQRSTNFRCRSNTTTHLLVVREREVSGRRSWGSADVSGVLGGGVSPPVRSCGPDEQRSLASDDSLGRVSNILLIPRLPPAQYGEVSSSLGYTSTRELLEKMMESQRDSSAPGRFTVGSAESTLHVRPGGYTPQRALINPFAPSRMPMKLTSNRRRWMHTFPVGPSGEAIQIHHQTRQNMAELQGSEQRDPAHTSAELLELAYHEATGRLDTPQGEGTPVNRGSSLEDFSSGSPDPTLLLSAPPTVPSFCCTVGVDWKSLTTPACLPLTTDYFPEWQTLQNDYTEGCYDLLPHTDLERYRTHAPVMSAPQVFEEFICQRLMQGYQIIVQPNKRKPQPAVAPPLSSSPLYTRGLVSRRRPEEEESLYWLSMGRTFHKVCLKDKIITVTRYLPKYPYESAQIQYTYSLCPPHSDAHFLSCWVEFGHERLEEYKWNYLDQYICSAGSEDFSLIDSLKFWRTRFLLLPAGGARRVADGEGHWDVYGEGVGTVAGREGMTGTGDWALLDGFIRFLEGLNRIRRRHRSDRIIRKGPAMKGLQVTGPLSAYPPEPIAPPLGKKGTSALSALLELEQNQKTLEEQQQQGKPSAATSESSTVTMTTTYVDSPRKVGVFVCGQSGTGALCLSSSSTLMEILEAIKHPTTGVQLLPEQKGLPPNCFISAEIVHWLVNNVEGVATQGMAVDIMQKMLDEGLVAHASGDAMRTFVYGFYFYRIVLPPPVAQGWSTAALEDFALFQRKWFEVAFVLEERRPCDLPAFLLPWLPSRPASYASRHSSFSRSFGGRSQAAALLAATVPEQKTVTLDVDVNNRSDRTEWCSCYYHGNFSLNAAFEVKLHWMAVTAAVLFEMVQGWHRKAASCGFLLVPVLEVPFALPSYLYGDPLRAQLFIPLHIHRLLRDGSDNLFEGFEPETYWDRMQLFQEAILYRFGFVQDKFSASAFNFPSENKPQYIHVTGTVFLQLPYSKRKYSSGQQRRRRNSTASASQGLFGSEELVGYYWAYNTMLTKAWRTGVLGDEKLADRLLRDFTDFCANKDKRLVNFWDSCQEKMNASAP</sequence>